<gene>
    <name evidence="1" type="ORF">EC604_27345</name>
</gene>
<reference evidence="1 2" key="1">
    <citation type="journal article" date="2019" name="J. Ind. Microbiol. Biotechnol.">
        <title>Paenibacillus amylolyticus 27C64 has a diverse set of carbohydrate-active enzymes and complete pectin deconstruction system.</title>
        <authorList>
            <person name="Keggi C."/>
            <person name="Doran-Peterson J."/>
        </authorList>
    </citation>
    <scope>NUCLEOTIDE SEQUENCE [LARGE SCALE GENOMIC DNA]</scope>
    <source>
        <strain evidence="1 2">27C64</strain>
    </source>
</reference>
<evidence type="ECO:0000313" key="2">
    <source>
        <dbReference type="Proteomes" id="UP000323664"/>
    </source>
</evidence>
<evidence type="ECO:0000313" key="1">
    <source>
        <dbReference type="EMBL" id="KAA8787553.1"/>
    </source>
</evidence>
<comment type="caution">
    <text evidence="1">The sequence shown here is derived from an EMBL/GenBank/DDBJ whole genome shotgun (WGS) entry which is preliminary data.</text>
</comment>
<keyword evidence="1" id="KW-0067">ATP-binding</keyword>
<dbReference type="AlphaFoldDB" id="A0A5M9X1T0"/>
<dbReference type="Proteomes" id="UP000323664">
    <property type="component" value="Unassembled WGS sequence"/>
</dbReference>
<protein>
    <submittedName>
        <fullName evidence="1">ATP-binding protein</fullName>
    </submittedName>
</protein>
<proteinExistence type="predicted"/>
<dbReference type="InterPro" id="IPR027417">
    <property type="entry name" value="P-loop_NTPase"/>
</dbReference>
<dbReference type="Gene3D" id="3.40.50.300">
    <property type="entry name" value="P-loop containing nucleotide triphosphate hydrolases"/>
    <property type="match status" value="1"/>
</dbReference>
<dbReference type="OrthoDB" id="8281890at2"/>
<sequence length="224" mass="26477">MTIISIEGASAAGKTTTSATLANQNGSFHIPEVAAWWEKPELVYPEWFFERQVDRWKIATEKEKDGLVIIDIDLYQPFWYNWAFNFTLFDGQSLEFVENFYRPLFNQRKLGFPDKYFILHTHETNLRQRKASDETRLRRGFELNLGFIEPQKRYFQALEDFCPGLVCFIESDKIETNVRKIQSELPNCKNTHRYSIELFDFMVYWLRENKASCASKLEEGPTIL</sequence>
<dbReference type="CDD" id="cd02019">
    <property type="entry name" value="NK"/>
    <property type="match status" value="1"/>
</dbReference>
<accession>A0A5M9X1T0</accession>
<dbReference type="RefSeq" id="WP_123067187.1">
    <property type="nucleotide sequence ID" value="NZ_RIAS01000025.1"/>
</dbReference>
<dbReference type="EMBL" id="RIAS01000025">
    <property type="protein sequence ID" value="KAA8787553.1"/>
    <property type="molecule type" value="Genomic_DNA"/>
</dbReference>
<keyword evidence="1" id="KW-0547">Nucleotide-binding</keyword>
<dbReference type="GO" id="GO:0005524">
    <property type="term" value="F:ATP binding"/>
    <property type="evidence" value="ECO:0007669"/>
    <property type="project" value="UniProtKB-KW"/>
</dbReference>
<dbReference type="SUPFAM" id="SSF52540">
    <property type="entry name" value="P-loop containing nucleoside triphosphate hydrolases"/>
    <property type="match status" value="1"/>
</dbReference>
<name>A0A5M9X1T0_PAEAM</name>
<organism evidence="1 2">
    <name type="scientific">Paenibacillus amylolyticus</name>
    <dbReference type="NCBI Taxonomy" id="1451"/>
    <lineage>
        <taxon>Bacteria</taxon>
        <taxon>Bacillati</taxon>
        <taxon>Bacillota</taxon>
        <taxon>Bacilli</taxon>
        <taxon>Bacillales</taxon>
        <taxon>Paenibacillaceae</taxon>
        <taxon>Paenibacillus</taxon>
    </lineage>
</organism>